<feature type="non-terminal residue" evidence="1">
    <location>
        <position position="1"/>
    </location>
</feature>
<evidence type="ECO:0008006" key="2">
    <source>
        <dbReference type="Google" id="ProtNLM"/>
    </source>
</evidence>
<accession>A0A382PNV7</accession>
<dbReference type="AlphaFoldDB" id="A0A382PNV7"/>
<proteinExistence type="predicted"/>
<reference evidence="1" key="1">
    <citation type="submission" date="2018-05" db="EMBL/GenBank/DDBJ databases">
        <authorList>
            <person name="Lanie J.A."/>
            <person name="Ng W.-L."/>
            <person name="Kazmierczak K.M."/>
            <person name="Andrzejewski T.M."/>
            <person name="Davidsen T.M."/>
            <person name="Wayne K.J."/>
            <person name="Tettelin H."/>
            <person name="Glass J.I."/>
            <person name="Rusch D."/>
            <person name="Podicherti R."/>
            <person name="Tsui H.-C.T."/>
            <person name="Winkler M.E."/>
        </authorList>
    </citation>
    <scope>NUCLEOTIDE SEQUENCE</scope>
</reference>
<dbReference type="InterPro" id="IPR011990">
    <property type="entry name" value="TPR-like_helical_dom_sf"/>
</dbReference>
<name>A0A382PNV7_9ZZZZ</name>
<organism evidence="1">
    <name type="scientific">marine metagenome</name>
    <dbReference type="NCBI Taxonomy" id="408172"/>
    <lineage>
        <taxon>unclassified sequences</taxon>
        <taxon>metagenomes</taxon>
        <taxon>ecological metagenomes</taxon>
    </lineage>
</organism>
<dbReference type="EMBL" id="UINC01107912">
    <property type="protein sequence ID" value="SVC73641.1"/>
    <property type="molecule type" value="Genomic_DNA"/>
</dbReference>
<dbReference type="SUPFAM" id="SSF48452">
    <property type="entry name" value="TPR-like"/>
    <property type="match status" value="1"/>
</dbReference>
<protein>
    <recommendedName>
        <fullName evidence="2">Tetratricopeptide repeat protein</fullName>
    </recommendedName>
</protein>
<gene>
    <name evidence="1" type="ORF">METZ01_LOCUS326495</name>
</gene>
<sequence>VPDSADPALEVGASTLVQREQLRRLLAEAQFALDAGDFEAAKELWIEVESSFAAVPGSSQIFWMRAQAAQSLGNPEEALAAVRQFRILLPRDDLRLSEVAVLEGEALVSVGRPAEAIGIWTTTAALIPDDGLLTRISEYSRDLSEEDLLTLLETARGPFTGPLSAEVALRRYVAGDLGLAEEGARTALQEGLIGRSRRIAEGILTGDMGEFLVVPRIGVILPISGSPRLREFADEIQDGIRIALEQFGQAQSNR</sequence>
<feature type="non-terminal residue" evidence="1">
    <location>
        <position position="254"/>
    </location>
</feature>
<dbReference type="Gene3D" id="1.25.40.10">
    <property type="entry name" value="Tetratricopeptide repeat domain"/>
    <property type="match status" value="1"/>
</dbReference>
<evidence type="ECO:0000313" key="1">
    <source>
        <dbReference type="EMBL" id="SVC73641.1"/>
    </source>
</evidence>